<accession>A0A4C2A6X0</accession>
<gene>
    <name evidence="1" type="ORF">EVAR_89212_1</name>
</gene>
<keyword evidence="2" id="KW-1185">Reference proteome</keyword>
<dbReference type="Proteomes" id="UP000299102">
    <property type="component" value="Unassembled WGS sequence"/>
</dbReference>
<name>A0A4C2A6X0_EUMVA</name>
<sequence length="163" mass="18166">MSGRGSDSASSRRAVQDSILITNGDRRSTLCLRGTLSRRFRTSSSHRSTPTRVLIAQRGDNKCEITRARVRGTTARRYLRLFNIFTTSCVSHSRPFGSGDGRGARRAVIGTKSFSKRCRGWTEQGGRCKSCQRDWSSRRAGSGLTPEGLLERRRGDILCAYTM</sequence>
<reference evidence="1 2" key="1">
    <citation type="journal article" date="2019" name="Commun. Biol.">
        <title>The bagworm genome reveals a unique fibroin gene that provides high tensile strength.</title>
        <authorList>
            <person name="Kono N."/>
            <person name="Nakamura H."/>
            <person name="Ohtoshi R."/>
            <person name="Tomita M."/>
            <person name="Numata K."/>
            <person name="Arakawa K."/>
        </authorList>
    </citation>
    <scope>NUCLEOTIDE SEQUENCE [LARGE SCALE GENOMIC DNA]</scope>
</reference>
<dbReference type="AlphaFoldDB" id="A0A4C2A6X0"/>
<dbReference type="EMBL" id="BGZK01002810">
    <property type="protein sequence ID" value="GBP96611.1"/>
    <property type="molecule type" value="Genomic_DNA"/>
</dbReference>
<protein>
    <submittedName>
        <fullName evidence="1">Uncharacterized protein</fullName>
    </submittedName>
</protein>
<proteinExistence type="predicted"/>
<evidence type="ECO:0000313" key="1">
    <source>
        <dbReference type="EMBL" id="GBP96611.1"/>
    </source>
</evidence>
<evidence type="ECO:0000313" key="2">
    <source>
        <dbReference type="Proteomes" id="UP000299102"/>
    </source>
</evidence>
<organism evidence="1 2">
    <name type="scientific">Eumeta variegata</name>
    <name type="common">Bagworm moth</name>
    <name type="synonym">Eumeta japonica</name>
    <dbReference type="NCBI Taxonomy" id="151549"/>
    <lineage>
        <taxon>Eukaryota</taxon>
        <taxon>Metazoa</taxon>
        <taxon>Ecdysozoa</taxon>
        <taxon>Arthropoda</taxon>
        <taxon>Hexapoda</taxon>
        <taxon>Insecta</taxon>
        <taxon>Pterygota</taxon>
        <taxon>Neoptera</taxon>
        <taxon>Endopterygota</taxon>
        <taxon>Lepidoptera</taxon>
        <taxon>Glossata</taxon>
        <taxon>Ditrysia</taxon>
        <taxon>Tineoidea</taxon>
        <taxon>Psychidae</taxon>
        <taxon>Oiketicinae</taxon>
        <taxon>Eumeta</taxon>
    </lineage>
</organism>
<comment type="caution">
    <text evidence="1">The sequence shown here is derived from an EMBL/GenBank/DDBJ whole genome shotgun (WGS) entry which is preliminary data.</text>
</comment>